<dbReference type="EMBL" id="HBUF01358640">
    <property type="protein sequence ID" value="CAG6719332.1"/>
    <property type="molecule type" value="Transcribed_RNA"/>
</dbReference>
<sequence>MGPVARDEGYPRTVCRFARASSVEDSWRLPPCVFPTLATLCSVSKRALVSSPAQWLSCTLLISPPPLSLSNGNPLKRAAVSPLIMWCTIRKYTTSPCTRLYSS</sequence>
<dbReference type="EMBL" id="HBUF01358639">
    <property type="protein sequence ID" value="CAG6719330.1"/>
    <property type="molecule type" value="Transcribed_RNA"/>
</dbReference>
<reference evidence="1" key="1">
    <citation type="submission" date="2021-05" db="EMBL/GenBank/DDBJ databases">
        <authorList>
            <person name="Alioto T."/>
            <person name="Alioto T."/>
            <person name="Gomez Garrido J."/>
        </authorList>
    </citation>
    <scope>NUCLEOTIDE SEQUENCE</scope>
</reference>
<proteinExistence type="predicted"/>
<dbReference type="EMBL" id="HBUF01144531">
    <property type="protein sequence ID" value="CAG6646923.1"/>
    <property type="molecule type" value="Transcribed_RNA"/>
</dbReference>
<name>A0A8D8VAN2_9HEMI</name>
<dbReference type="EMBL" id="HBUF01144533">
    <property type="protein sequence ID" value="CAG6646927.1"/>
    <property type="molecule type" value="Transcribed_RNA"/>
</dbReference>
<evidence type="ECO:0000313" key="1">
    <source>
        <dbReference type="EMBL" id="CAG6719332.1"/>
    </source>
</evidence>
<organism evidence="1">
    <name type="scientific">Cacopsylla melanoneura</name>
    <dbReference type="NCBI Taxonomy" id="428564"/>
    <lineage>
        <taxon>Eukaryota</taxon>
        <taxon>Metazoa</taxon>
        <taxon>Ecdysozoa</taxon>
        <taxon>Arthropoda</taxon>
        <taxon>Hexapoda</taxon>
        <taxon>Insecta</taxon>
        <taxon>Pterygota</taxon>
        <taxon>Neoptera</taxon>
        <taxon>Paraneoptera</taxon>
        <taxon>Hemiptera</taxon>
        <taxon>Sternorrhyncha</taxon>
        <taxon>Psylloidea</taxon>
        <taxon>Psyllidae</taxon>
        <taxon>Psyllinae</taxon>
        <taxon>Cacopsylla</taxon>
    </lineage>
</organism>
<dbReference type="EMBL" id="HBUF01358641">
    <property type="protein sequence ID" value="CAG6719334.1"/>
    <property type="molecule type" value="Transcribed_RNA"/>
</dbReference>
<accession>A0A8D8VAN2</accession>
<dbReference type="AlphaFoldDB" id="A0A8D8VAN2"/>
<dbReference type="EMBL" id="HBUF01144532">
    <property type="protein sequence ID" value="CAG6646925.1"/>
    <property type="molecule type" value="Transcribed_RNA"/>
</dbReference>
<protein>
    <submittedName>
        <fullName evidence="1">Uncharacterized protein</fullName>
    </submittedName>
</protein>